<organism evidence="2 3">
    <name type="scientific">Globodera pallida</name>
    <name type="common">Potato cyst nematode worm</name>
    <name type="synonym">Heterodera pallida</name>
    <dbReference type="NCBI Taxonomy" id="36090"/>
    <lineage>
        <taxon>Eukaryota</taxon>
        <taxon>Metazoa</taxon>
        <taxon>Ecdysozoa</taxon>
        <taxon>Nematoda</taxon>
        <taxon>Chromadorea</taxon>
        <taxon>Rhabditida</taxon>
        <taxon>Tylenchina</taxon>
        <taxon>Tylenchomorpha</taxon>
        <taxon>Tylenchoidea</taxon>
        <taxon>Heteroderidae</taxon>
        <taxon>Heteroderinae</taxon>
        <taxon>Globodera</taxon>
    </lineage>
</organism>
<dbReference type="AlphaFoldDB" id="A0A183BJP0"/>
<keyword evidence="2" id="KW-1185">Reference proteome</keyword>
<dbReference type="PANTHER" id="PTHR32046">
    <property type="entry name" value="G DOMAIN-CONTAINING PROTEIN"/>
    <property type="match status" value="1"/>
</dbReference>
<evidence type="ECO:0000313" key="3">
    <source>
        <dbReference type="WBParaSite" id="GPLIN_000081900"/>
    </source>
</evidence>
<accession>A0A183BJP0</accession>
<feature type="compositionally biased region" description="Low complexity" evidence="1">
    <location>
        <begin position="294"/>
        <end position="306"/>
    </location>
</feature>
<feature type="compositionally biased region" description="Basic and acidic residues" evidence="1">
    <location>
        <begin position="280"/>
        <end position="291"/>
    </location>
</feature>
<feature type="compositionally biased region" description="Low complexity" evidence="1">
    <location>
        <begin position="341"/>
        <end position="350"/>
    </location>
</feature>
<dbReference type="PANTHER" id="PTHR32046:SF11">
    <property type="entry name" value="IMMUNE-ASSOCIATED NUCLEOTIDE-BINDING PROTEIN 10-LIKE"/>
    <property type="match status" value="1"/>
</dbReference>
<protein>
    <submittedName>
        <fullName evidence="3">Uncharacterized protein</fullName>
    </submittedName>
</protein>
<reference evidence="2" key="2">
    <citation type="submission" date="2014-05" db="EMBL/GenBank/DDBJ databases">
        <title>The genome and life-stage specific transcriptomes of Globodera pallida elucidate key aspects of plant parasitism by a cyst nematode.</title>
        <authorList>
            <person name="Cotton J.A."/>
            <person name="Lilley C.J."/>
            <person name="Jones L.M."/>
            <person name="Kikuchi T."/>
            <person name="Reid A.J."/>
            <person name="Thorpe P."/>
            <person name="Tsai I.J."/>
            <person name="Beasley H."/>
            <person name="Blok V."/>
            <person name="Cock P.J.A."/>
            <person name="Van den Akker S.E."/>
            <person name="Holroyd N."/>
            <person name="Hunt M."/>
            <person name="Mantelin S."/>
            <person name="Naghra H."/>
            <person name="Pain A."/>
            <person name="Palomares-Rius J.E."/>
            <person name="Zarowiecki M."/>
            <person name="Berriman M."/>
            <person name="Jones J.T."/>
            <person name="Urwin P.E."/>
        </authorList>
    </citation>
    <scope>NUCLEOTIDE SEQUENCE [LARGE SCALE GENOMIC DNA]</scope>
    <source>
        <strain evidence="2">Lindley</strain>
    </source>
</reference>
<name>A0A183BJP0_GLOPA</name>
<proteinExistence type="predicted"/>
<dbReference type="Proteomes" id="UP000050741">
    <property type="component" value="Unassembled WGS sequence"/>
</dbReference>
<feature type="region of interest" description="Disordered" evidence="1">
    <location>
        <begin position="333"/>
        <end position="370"/>
    </location>
</feature>
<feature type="region of interest" description="Disordered" evidence="1">
    <location>
        <begin position="264"/>
        <end position="308"/>
    </location>
</feature>
<reference evidence="2" key="1">
    <citation type="submission" date="2013-12" db="EMBL/GenBank/DDBJ databases">
        <authorList>
            <person name="Aslett M."/>
        </authorList>
    </citation>
    <scope>NUCLEOTIDE SEQUENCE [LARGE SCALE GENOMIC DNA]</scope>
    <source>
        <strain evidence="2">Lindley</strain>
    </source>
</reference>
<evidence type="ECO:0000256" key="1">
    <source>
        <dbReference type="SAM" id="MobiDB-lite"/>
    </source>
</evidence>
<evidence type="ECO:0000313" key="2">
    <source>
        <dbReference type="Proteomes" id="UP000050741"/>
    </source>
</evidence>
<sequence length="370" mass="42907">MGGNDKCRVAECGCDWSVHMHFRFEQVVVTHELDDAKRKLFADKRQTLSTLEVYRLQMLHEREIIYSKAALFCSFLKTWALKPYNDSMEAYILLSIQDGERFVTESDGQADQKLQLEKLEGLRESLRLYKEQKELIDAANANISTGLKAIKAEDVTEFFEELCKLPIFGKSIKQMYETQQKTREDNQREYSEEMAGIGFMPKPSRNGMPGNRVEQYLNELEQHSLINSYAKKQREIELLQQQQRIEQQNRQFYEFDDFSSHNHSSNANAWHCKGKSSVKTVDKSRSAKSSRDFNSNAAQSASGSAGFRQQPQLPDFDSFCRNLPLVGSVYSRVRPYPAQPPQLQQQQSEPFSSFDLNKSRYNNNNKRERQ</sequence>
<dbReference type="WBParaSite" id="GPLIN_000081900">
    <property type="protein sequence ID" value="GPLIN_000081900"/>
    <property type="gene ID" value="GPLIN_000081900"/>
</dbReference>
<reference evidence="3" key="3">
    <citation type="submission" date="2016-06" db="UniProtKB">
        <authorList>
            <consortium name="WormBaseParasite"/>
        </authorList>
    </citation>
    <scope>IDENTIFICATION</scope>
</reference>
<feature type="compositionally biased region" description="Polar residues" evidence="1">
    <location>
        <begin position="354"/>
        <end position="364"/>
    </location>
</feature>